<dbReference type="Gene3D" id="3.40.630.30">
    <property type="match status" value="1"/>
</dbReference>
<dbReference type="AlphaFoldDB" id="A0AAP7DKI3"/>
<dbReference type="Pfam" id="PF13302">
    <property type="entry name" value="Acetyltransf_3"/>
    <property type="match status" value="1"/>
</dbReference>
<comment type="caution">
    <text evidence="2">The sequence shown here is derived from an EMBL/GenBank/DDBJ whole genome shotgun (WGS) entry which is preliminary data.</text>
</comment>
<dbReference type="SUPFAM" id="SSF55729">
    <property type="entry name" value="Acyl-CoA N-acyltransferases (Nat)"/>
    <property type="match status" value="1"/>
</dbReference>
<dbReference type="PANTHER" id="PTHR43415">
    <property type="entry name" value="SPERMIDINE N(1)-ACETYLTRANSFERASE"/>
    <property type="match status" value="1"/>
</dbReference>
<dbReference type="RefSeq" id="WP_171418550.1">
    <property type="nucleotide sequence ID" value="NZ_JABFOR010000034.1"/>
</dbReference>
<sequence>MEQKFISTIVIASEHIQLSRTGEEDLDFVLAAENDPENSKYVMVWPREKHIDTIQSDNYLHFIIHTKDSQKVGYIILAGLQNSHRSVELVRINIVDKGRGYGKEAIRLLTHFVFEKVNAHRLWLDVKEHNLRAKHVYESAGFQVEGMLRECIRTEDGYESLIIMGMLKHEYEYPSCRSFKIEYEGKRI</sequence>
<feature type="domain" description="N-acetyltransferase" evidence="1">
    <location>
        <begin position="16"/>
        <end position="169"/>
    </location>
</feature>
<dbReference type="EMBL" id="JABFOR010000034">
    <property type="protein sequence ID" value="NOJ72970.1"/>
    <property type="molecule type" value="Genomic_DNA"/>
</dbReference>
<dbReference type="GO" id="GO:0016747">
    <property type="term" value="F:acyltransferase activity, transferring groups other than amino-acyl groups"/>
    <property type="evidence" value="ECO:0007669"/>
    <property type="project" value="InterPro"/>
</dbReference>
<dbReference type="InterPro" id="IPR016181">
    <property type="entry name" value="Acyl_CoA_acyltransferase"/>
</dbReference>
<dbReference type="InterPro" id="IPR000182">
    <property type="entry name" value="GNAT_dom"/>
</dbReference>
<gene>
    <name evidence="2" type="ORF">HMI46_20730</name>
</gene>
<dbReference type="PROSITE" id="PS51186">
    <property type="entry name" value="GNAT"/>
    <property type="match status" value="1"/>
</dbReference>
<name>A0AAP7DKI3_PAEAL</name>
<proteinExistence type="predicted"/>
<dbReference type="PANTHER" id="PTHR43415:SF3">
    <property type="entry name" value="GNAT-FAMILY ACETYLTRANSFERASE"/>
    <property type="match status" value="1"/>
</dbReference>
<dbReference type="Proteomes" id="UP000552038">
    <property type="component" value="Unassembled WGS sequence"/>
</dbReference>
<protein>
    <submittedName>
        <fullName evidence="2">GNAT family N-acetyltransferase</fullName>
    </submittedName>
</protein>
<evidence type="ECO:0000313" key="3">
    <source>
        <dbReference type="Proteomes" id="UP000552038"/>
    </source>
</evidence>
<reference evidence="2 3" key="1">
    <citation type="submission" date="2020-05" db="EMBL/GenBank/DDBJ databases">
        <title>Whole genome sequencing and identification of novel metabolites from Paenibacillus alvei strain JR949.</title>
        <authorList>
            <person name="Rajendhran J."/>
            <person name="Sree Pranav P."/>
            <person name="Mahalakshmi B."/>
            <person name="Karthikeyan R."/>
        </authorList>
    </citation>
    <scope>NUCLEOTIDE SEQUENCE [LARGE SCALE GENOMIC DNA]</scope>
    <source>
        <strain evidence="2 3">JR949</strain>
    </source>
</reference>
<organism evidence="2 3">
    <name type="scientific">Paenibacillus alvei</name>
    <name type="common">Bacillus alvei</name>
    <dbReference type="NCBI Taxonomy" id="44250"/>
    <lineage>
        <taxon>Bacteria</taxon>
        <taxon>Bacillati</taxon>
        <taxon>Bacillota</taxon>
        <taxon>Bacilli</taxon>
        <taxon>Bacillales</taxon>
        <taxon>Paenibacillaceae</taxon>
        <taxon>Paenibacillus</taxon>
    </lineage>
</organism>
<evidence type="ECO:0000259" key="1">
    <source>
        <dbReference type="PROSITE" id="PS51186"/>
    </source>
</evidence>
<accession>A0AAP7DKI3</accession>
<evidence type="ECO:0000313" key="2">
    <source>
        <dbReference type="EMBL" id="NOJ72970.1"/>
    </source>
</evidence>